<dbReference type="STRING" id="133385.A0A2T9YH12"/>
<proteinExistence type="predicted"/>
<dbReference type="PANTHER" id="PTHR48108:SF26">
    <property type="entry name" value="CBS DOMAIN-CONTAINING PROTEIN DDB_G0289609"/>
    <property type="match status" value="1"/>
</dbReference>
<keyword evidence="1" id="KW-0677">Repeat</keyword>
<dbReference type="Gene3D" id="3.10.20.90">
    <property type="entry name" value="Phosphatidylinositol 3-kinase Catalytic Subunit, Chain A, domain 1"/>
    <property type="match status" value="1"/>
</dbReference>
<comment type="caution">
    <text evidence="4">The sequence shown here is derived from an EMBL/GenBank/DDBJ whole genome shotgun (WGS) entry which is preliminary data.</text>
</comment>
<accession>A0A2T9YH12</accession>
<feature type="domain" description="CBS" evidence="3">
    <location>
        <begin position="77"/>
        <end position="136"/>
    </location>
</feature>
<feature type="domain" description="CBS" evidence="3">
    <location>
        <begin position="177"/>
        <end position="234"/>
    </location>
</feature>
<keyword evidence="2" id="KW-0129">CBS domain</keyword>
<name>A0A2T9YH12_9FUNG</name>
<organism evidence="4 5">
    <name type="scientific">Smittium simulii</name>
    <dbReference type="NCBI Taxonomy" id="133385"/>
    <lineage>
        <taxon>Eukaryota</taxon>
        <taxon>Fungi</taxon>
        <taxon>Fungi incertae sedis</taxon>
        <taxon>Zoopagomycota</taxon>
        <taxon>Kickxellomycotina</taxon>
        <taxon>Harpellomycetes</taxon>
        <taxon>Harpellales</taxon>
        <taxon>Legeriomycetaceae</taxon>
        <taxon>Smittium</taxon>
    </lineage>
</organism>
<keyword evidence="5" id="KW-1185">Reference proteome</keyword>
<evidence type="ECO:0000256" key="2">
    <source>
        <dbReference type="PROSITE-ProRule" id="PRU00703"/>
    </source>
</evidence>
<dbReference type="Pfam" id="PF00571">
    <property type="entry name" value="CBS"/>
    <property type="match status" value="4"/>
</dbReference>
<evidence type="ECO:0000313" key="5">
    <source>
        <dbReference type="Proteomes" id="UP000245383"/>
    </source>
</evidence>
<dbReference type="InterPro" id="IPR046342">
    <property type="entry name" value="CBS_dom_sf"/>
</dbReference>
<dbReference type="InterPro" id="IPR051462">
    <property type="entry name" value="CBS_domain-containing"/>
</dbReference>
<dbReference type="Proteomes" id="UP000245383">
    <property type="component" value="Unassembled WGS sequence"/>
</dbReference>
<feature type="domain" description="CBS" evidence="3">
    <location>
        <begin position="10"/>
        <end position="68"/>
    </location>
</feature>
<dbReference type="SMART" id="SM00666">
    <property type="entry name" value="PB1"/>
    <property type="match status" value="1"/>
</dbReference>
<dbReference type="InterPro" id="IPR000644">
    <property type="entry name" value="CBS_dom"/>
</dbReference>
<dbReference type="AlphaFoldDB" id="A0A2T9YH12"/>
<reference evidence="4 5" key="1">
    <citation type="journal article" date="2018" name="MBio">
        <title>Comparative Genomics Reveals the Core Gene Toolbox for the Fungus-Insect Symbiosis.</title>
        <authorList>
            <person name="Wang Y."/>
            <person name="Stata M."/>
            <person name="Wang W."/>
            <person name="Stajich J.E."/>
            <person name="White M.M."/>
            <person name="Moncalvo J.M."/>
        </authorList>
    </citation>
    <scope>NUCLEOTIDE SEQUENCE [LARGE SCALE GENOMIC DNA]</scope>
    <source>
        <strain evidence="4 5">SWE-8-4</strain>
    </source>
</reference>
<dbReference type="PROSITE" id="PS51371">
    <property type="entry name" value="CBS"/>
    <property type="match status" value="4"/>
</dbReference>
<feature type="domain" description="CBS" evidence="3">
    <location>
        <begin position="243"/>
        <end position="303"/>
    </location>
</feature>
<evidence type="ECO:0000313" key="4">
    <source>
        <dbReference type="EMBL" id="PVU91613.1"/>
    </source>
</evidence>
<dbReference type="Gene3D" id="3.10.580.10">
    <property type="entry name" value="CBS-domain"/>
    <property type="match status" value="2"/>
</dbReference>
<dbReference type="EMBL" id="MBFR01000192">
    <property type="protein sequence ID" value="PVU91613.1"/>
    <property type="molecule type" value="Genomic_DNA"/>
</dbReference>
<dbReference type="SMART" id="SM00116">
    <property type="entry name" value="CBS"/>
    <property type="match status" value="4"/>
</dbReference>
<evidence type="ECO:0000256" key="1">
    <source>
        <dbReference type="ARBA" id="ARBA00022737"/>
    </source>
</evidence>
<gene>
    <name evidence="4" type="ORF">BB561_004314</name>
</gene>
<dbReference type="SUPFAM" id="SSF54277">
    <property type="entry name" value="CAD &amp; PB1 domains"/>
    <property type="match status" value="1"/>
</dbReference>
<dbReference type="InterPro" id="IPR000270">
    <property type="entry name" value="PB1_dom"/>
</dbReference>
<dbReference type="SUPFAM" id="SSF54631">
    <property type="entry name" value="CBS-domain pair"/>
    <property type="match status" value="2"/>
</dbReference>
<dbReference type="OrthoDB" id="418595at2759"/>
<sequence length="594" mass="65838">MIGTISETSLKPLQAYSVKKNASVLEAAQIMAARRTDALLVVEDDETLLGIFTTKDISFKAIVTNSDVSQTCVSSIATSNPICVNIDASNIQALDIMIDKHIRHLPISNLEGNVVGMLDIISCVSQEFDVLKQASTSLFYDNNNSSEELLSLQTDIAPSENSQTSIDIYPKVGLIGVNEQPVIVAPETTIFEAATKMKSQKATAALVFDKKEKLVGILTTKDIVLRVVAAGYDANVCTVELAMTPHPDTISSESSCFEALEQMHKKKYLNIPVINGLGQVDGIVGVLSLCIAIITIFREHRASFGSLDIENTTPDLADETQSNYEDFDDSQVILERSEMSFGSTLSSNKSNHDKSAADIVYYDSGMIDSNSDNYYINTDFNDSSGYVVTEHGDQAFLDYGTYDINSYDTQSKNSNSAYTINSLSHSHYSHSSTLQKISFKFKDPLGNFYRFSMTTIDLTELKTIIAERLNSNGVYNFETVLQEFVIMYLDSDDDFIQINNNEDLYLAVQQTIHLQKYLLVLRLRDTTISNKYIKEYLLIDDCLDDKPTTETVAESKQSEQCTDTNQYLAPLLLGLVGVCDSTLETNVTRSYNLN</sequence>
<protein>
    <recommendedName>
        <fullName evidence="3">CBS domain-containing protein</fullName>
    </recommendedName>
</protein>
<dbReference type="PANTHER" id="PTHR48108">
    <property type="entry name" value="CBS DOMAIN-CONTAINING PROTEIN CBSX2, CHLOROPLASTIC"/>
    <property type="match status" value="1"/>
</dbReference>
<evidence type="ECO:0000259" key="3">
    <source>
        <dbReference type="PROSITE" id="PS51371"/>
    </source>
</evidence>